<evidence type="ECO:0000313" key="4">
    <source>
        <dbReference type="EMBL" id="MEG3614792.1"/>
    </source>
</evidence>
<dbReference type="RefSeq" id="WP_332901540.1">
    <property type="nucleotide sequence ID" value="NZ_JBAGLP010000116.1"/>
</dbReference>
<protein>
    <submittedName>
        <fullName evidence="4">MHYT domain-containing protein</fullName>
    </submittedName>
</protein>
<evidence type="ECO:0000256" key="1">
    <source>
        <dbReference type="PROSITE-ProRule" id="PRU00244"/>
    </source>
</evidence>
<feature type="transmembrane region" description="Helical" evidence="1">
    <location>
        <begin position="12"/>
        <end position="31"/>
    </location>
</feature>
<dbReference type="Pfam" id="PF03707">
    <property type="entry name" value="MHYT"/>
    <property type="match status" value="3"/>
</dbReference>
<feature type="transmembrane region" description="Helical" evidence="1">
    <location>
        <begin position="215"/>
        <end position="237"/>
    </location>
</feature>
<dbReference type="PROSITE" id="PS50924">
    <property type="entry name" value="MHYT"/>
    <property type="match status" value="1"/>
</dbReference>
<keyword evidence="1" id="KW-1133">Transmembrane helix</keyword>
<feature type="transmembrane region" description="Helical" evidence="1">
    <location>
        <begin position="143"/>
        <end position="166"/>
    </location>
</feature>
<gene>
    <name evidence="4" type="ORF">V5O49_06625</name>
</gene>
<dbReference type="PANTHER" id="PTHR35152:SF1">
    <property type="entry name" value="DOMAIN SIGNALLING PROTEIN, PUTATIVE (AFU_ORTHOLOGUE AFUA_5G11310)-RELATED"/>
    <property type="match status" value="1"/>
</dbReference>
<evidence type="ECO:0000256" key="2">
    <source>
        <dbReference type="SAM" id="MobiDB-lite"/>
    </source>
</evidence>
<dbReference type="InterPro" id="IPR005330">
    <property type="entry name" value="MHYT_dom"/>
</dbReference>
<feature type="region of interest" description="Disordered" evidence="2">
    <location>
        <begin position="257"/>
        <end position="281"/>
    </location>
</feature>
<organism evidence="4 5">
    <name type="scientific">Isoptericola haloaureus</name>
    <dbReference type="NCBI Taxonomy" id="1542902"/>
    <lineage>
        <taxon>Bacteria</taxon>
        <taxon>Bacillati</taxon>
        <taxon>Actinomycetota</taxon>
        <taxon>Actinomycetes</taxon>
        <taxon>Micrococcales</taxon>
        <taxon>Promicromonosporaceae</taxon>
        <taxon>Isoptericola</taxon>
    </lineage>
</organism>
<dbReference type="PANTHER" id="PTHR35152">
    <property type="entry name" value="DOMAIN SIGNALLING PROTEIN, PUTATIVE (AFU_ORTHOLOGUE AFUA_5G11310)-RELATED"/>
    <property type="match status" value="1"/>
</dbReference>
<comment type="caution">
    <text evidence="4">The sequence shown here is derived from an EMBL/GenBank/DDBJ whole genome shotgun (WGS) entry which is preliminary data.</text>
</comment>
<keyword evidence="5" id="KW-1185">Reference proteome</keyword>
<reference evidence="4" key="1">
    <citation type="journal article" date="2024" name="Antonie Van Leeuwenhoek">
        <title>Isoptericola haloaureus sp. nov., a dimorphic actinobacterium isolated from mangrove sediments of southeast India, implicating biosaline agricultural significance through nitrogen fixation and salt tolerance genes.</title>
        <authorList>
            <person name="Prathaban M."/>
            <person name="Prathiviraj R."/>
            <person name="Ravichandran M."/>
            <person name="Natarajan S.D."/>
            <person name="Sobanaa M."/>
            <person name="Hari Krishna Kumar S."/>
            <person name="Chandrasekar V."/>
            <person name="Selvin J."/>
        </authorList>
    </citation>
    <scope>NUCLEOTIDE SEQUENCE</scope>
    <source>
        <strain evidence="4">MP1014</strain>
    </source>
</reference>
<proteinExistence type="predicted"/>
<feature type="compositionally biased region" description="Basic and acidic residues" evidence="2">
    <location>
        <begin position="257"/>
        <end position="275"/>
    </location>
</feature>
<reference evidence="4" key="2">
    <citation type="submission" date="2024-02" db="EMBL/GenBank/DDBJ databases">
        <authorList>
            <person name="Prathaban M."/>
            <person name="Mythili R."/>
            <person name="Sharmila Devi N."/>
            <person name="Sobanaa M."/>
            <person name="Prathiviraj R."/>
            <person name="Selvin J."/>
        </authorList>
    </citation>
    <scope>NUCLEOTIDE SEQUENCE</scope>
    <source>
        <strain evidence="4">MP1014</strain>
    </source>
</reference>
<evidence type="ECO:0000313" key="5">
    <source>
        <dbReference type="Proteomes" id="UP001310387"/>
    </source>
</evidence>
<feature type="transmembrane region" description="Helical" evidence="1">
    <location>
        <begin position="107"/>
        <end position="128"/>
    </location>
</feature>
<keyword evidence="1" id="KW-0812">Transmembrane</keyword>
<sequence length="281" mass="29535">MIEHFTYGLLTPALSFVLSCLGCAAGLSCTARARLYTGRARRWWLWMGAVAIGGTGIWVMHFVAMLGFSVEGAEIRYDIPLTVASALLAIGVVAIGLFMVDRSGGRTGAVVVGGTVAGLGVSSMHYLGMRAMHTDVAIDYDPWLVTLSVAIGVVAASAGLWLAFIVRTTAAGAAAAVVMGVAVSGMHYTGMAAMNVEGHADHGMSAPDGLTTGELLVPLIIFLTLSTLALVVTVVLARSPGEITADRAFDEWRHELRRSTDDVDSREPGSDDQRTRPATGR</sequence>
<accession>A0ABU7Z5V6</accession>
<feature type="domain" description="MHYT" evidence="3">
    <location>
        <begin position="7"/>
        <end position="197"/>
    </location>
</feature>
<evidence type="ECO:0000259" key="3">
    <source>
        <dbReference type="PROSITE" id="PS50924"/>
    </source>
</evidence>
<feature type="transmembrane region" description="Helical" evidence="1">
    <location>
        <begin position="173"/>
        <end position="195"/>
    </location>
</feature>
<name>A0ABU7Z5V6_9MICO</name>
<feature type="transmembrane region" description="Helical" evidence="1">
    <location>
        <begin position="43"/>
        <end position="67"/>
    </location>
</feature>
<dbReference type="Proteomes" id="UP001310387">
    <property type="component" value="Unassembled WGS sequence"/>
</dbReference>
<feature type="transmembrane region" description="Helical" evidence="1">
    <location>
        <begin position="79"/>
        <end position="100"/>
    </location>
</feature>
<dbReference type="EMBL" id="JBAGLP010000116">
    <property type="protein sequence ID" value="MEG3614792.1"/>
    <property type="molecule type" value="Genomic_DNA"/>
</dbReference>
<keyword evidence="1" id="KW-0472">Membrane</keyword>